<evidence type="ECO:0000313" key="11">
    <source>
        <dbReference type="Proteomes" id="UP000092612"/>
    </source>
</evidence>
<feature type="transmembrane region" description="Helical" evidence="8">
    <location>
        <begin position="101"/>
        <end position="123"/>
    </location>
</feature>
<feature type="transmembrane region" description="Helical" evidence="8">
    <location>
        <begin position="280"/>
        <end position="298"/>
    </location>
</feature>
<keyword evidence="2" id="KW-1003">Cell membrane</keyword>
<sequence>MQKSYRNYALLFIAISTVFRIFWASQLEFGNDEVYYWLYAKYPDISHFDHPGMVGFFIQFFSFNLFFDTELVLRLAAILPISIAMYVVYLIGVFIKDEFIGFLSVLLFNISIYGLIISGTFILPDAPMVLFWLLSFYFLIQVIPELPEKSSTLKLFLGFLCVGLAIYSKYQAVYLLIGAFVYVLFFNRKWLKKGKFYLAFIFPLFSVLLILYWNYQNDFISYKFHNNRVSFFNLSFNKDAFLREILGQLIYNNPYVFVSILLMLVAFFRNKFVFDTKITNFFLLFSLPLIATTIYLSISRDTLPHWSGVSYLTLIPLLAVYISNHKNIQRNLIRGFCFLLILLSVVTIEINNGWFLPTPKSAKKETLGKQDALMDLYGWQQTSEKVSKVLNDKKLTHLPIISEKWFPAAHIHYYIARPNNMLVYGVGDLPAIHKYYWINKKQPPLKNKEVLYITDSRNFKNPEEIFNQYDEFQLVKTISITRNKKVVKNVFIYLLMKD</sequence>
<feature type="domain" description="Glycosyltransferase RgtA/B/C/D-like" evidence="9">
    <location>
        <begin position="49"/>
        <end position="213"/>
    </location>
</feature>
<organism evidence="10 11">
    <name type="scientific">Polaribacter reichenbachii</name>
    <dbReference type="NCBI Taxonomy" id="996801"/>
    <lineage>
        <taxon>Bacteria</taxon>
        <taxon>Pseudomonadati</taxon>
        <taxon>Bacteroidota</taxon>
        <taxon>Flavobacteriia</taxon>
        <taxon>Flavobacteriales</taxon>
        <taxon>Flavobacteriaceae</taxon>
    </lineage>
</organism>
<evidence type="ECO:0000256" key="8">
    <source>
        <dbReference type="SAM" id="Phobius"/>
    </source>
</evidence>
<dbReference type="PANTHER" id="PTHR33908">
    <property type="entry name" value="MANNOSYLTRANSFERASE YKCB-RELATED"/>
    <property type="match status" value="1"/>
</dbReference>
<accession>A0A1B8TQK4</accession>
<dbReference type="EMBL" id="LSFL01000042">
    <property type="protein sequence ID" value="OBY61748.1"/>
    <property type="molecule type" value="Genomic_DNA"/>
</dbReference>
<dbReference type="Proteomes" id="UP000092612">
    <property type="component" value="Unassembled WGS sequence"/>
</dbReference>
<evidence type="ECO:0000256" key="7">
    <source>
        <dbReference type="ARBA" id="ARBA00023136"/>
    </source>
</evidence>
<evidence type="ECO:0000256" key="4">
    <source>
        <dbReference type="ARBA" id="ARBA00022679"/>
    </source>
</evidence>
<dbReference type="KEGG" id="prn:BW723_10755"/>
<keyword evidence="4" id="KW-0808">Transferase</keyword>
<evidence type="ECO:0000256" key="1">
    <source>
        <dbReference type="ARBA" id="ARBA00004651"/>
    </source>
</evidence>
<dbReference type="InterPro" id="IPR038731">
    <property type="entry name" value="RgtA/B/C-like"/>
</dbReference>
<proteinExistence type="predicted"/>
<dbReference type="AlphaFoldDB" id="A0A1B8TQK4"/>
<gene>
    <name evidence="10" type="ORF">LPB301_17000</name>
</gene>
<keyword evidence="3" id="KW-0328">Glycosyltransferase</keyword>
<feature type="transmembrane region" description="Helical" evidence="8">
    <location>
        <begin position="196"/>
        <end position="215"/>
    </location>
</feature>
<dbReference type="InterPro" id="IPR050297">
    <property type="entry name" value="LipidA_mod_glycosyltrf_83"/>
</dbReference>
<feature type="transmembrane region" description="Helical" evidence="8">
    <location>
        <begin position="335"/>
        <end position="356"/>
    </location>
</feature>
<evidence type="ECO:0000256" key="2">
    <source>
        <dbReference type="ARBA" id="ARBA00022475"/>
    </source>
</evidence>
<feature type="transmembrane region" description="Helical" evidence="8">
    <location>
        <begin position="156"/>
        <end position="184"/>
    </location>
</feature>
<evidence type="ECO:0000256" key="6">
    <source>
        <dbReference type="ARBA" id="ARBA00022989"/>
    </source>
</evidence>
<feature type="transmembrane region" description="Helical" evidence="8">
    <location>
        <begin position="304"/>
        <end position="323"/>
    </location>
</feature>
<feature type="transmembrane region" description="Helical" evidence="8">
    <location>
        <begin position="48"/>
        <end position="67"/>
    </location>
</feature>
<evidence type="ECO:0000313" key="10">
    <source>
        <dbReference type="EMBL" id="OBY61748.1"/>
    </source>
</evidence>
<feature type="transmembrane region" description="Helical" evidence="8">
    <location>
        <begin position="249"/>
        <end position="268"/>
    </location>
</feature>
<dbReference type="Pfam" id="PF13231">
    <property type="entry name" value="PMT_2"/>
    <property type="match status" value="1"/>
</dbReference>
<dbReference type="PANTHER" id="PTHR33908:SF11">
    <property type="entry name" value="MEMBRANE PROTEIN"/>
    <property type="match status" value="1"/>
</dbReference>
<evidence type="ECO:0000256" key="3">
    <source>
        <dbReference type="ARBA" id="ARBA00022676"/>
    </source>
</evidence>
<feature type="transmembrane region" description="Helical" evidence="8">
    <location>
        <begin position="128"/>
        <end position="144"/>
    </location>
</feature>
<keyword evidence="5 8" id="KW-0812">Transmembrane</keyword>
<reference evidence="11" key="1">
    <citation type="submission" date="2016-02" db="EMBL/GenBank/DDBJ databases">
        <title>Paenibacillus sp. LPB0068, isolated from Crassostrea gigas.</title>
        <authorList>
            <person name="Shin S.-K."/>
            <person name="Yi H."/>
        </authorList>
    </citation>
    <scope>NUCLEOTIDE SEQUENCE [LARGE SCALE GENOMIC DNA]</scope>
    <source>
        <strain evidence="11">KCTC 23969</strain>
    </source>
</reference>
<name>A0A1B8TQK4_9FLAO</name>
<keyword evidence="11" id="KW-1185">Reference proteome</keyword>
<dbReference type="GO" id="GO:0005886">
    <property type="term" value="C:plasma membrane"/>
    <property type="evidence" value="ECO:0007669"/>
    <property type="project" value="UniProtKB-SubCell"/>
</dbReference>
<keyword evidence="6 8" id="KW-1133">Transmembrane helix</keyword>
<evidence type="ECO:0000259" key="9">
    <source>
        <dbReference type="Pfam" id="PF13231"/>
    </source>
</evidence>
<feature type="transmembrane region" description="Helical" evidence="8">
    <location>
        <begin position="74"/>
        <end position="95"/>
    </location>
</feature>
<dbReference type="STRING" id="996801.BW723_10755"/>
<dbReference type="RefSeq" id="WP_068365065.1">
    <property type="nucleotide sequence ID" value="NZ_CP019337.1"/>
</dbReference>
<dbReference type="GO" id="GO:0016763">
    <property type="term" value="F:pentosyltransferase activity"/>
    <property type="evidence" value="ECO:0007669"/>
    <property type="project" value="TreeGrafter"/>
</dbReference>
<comment type="subcellular location">
    <subcellularLocation>
        <location evidence="1">Cell membrane</location>
        <topology evidence="1">Multi-pass membrane protein</topology>
    </subcellularLocation>
</comment>
<dbReference type="OrthoDB" id="9813729at2"/>
<protein>
    <recommendedName>
        <fullName evidence="9">Glycosyltransferase RgtA/B/C/D-like domain-containing protein</fullName>
    </recommendedName>
</protein>
<comment type="caution">
    <text evidence="10">The sequence shown here is derived from an EMBL/GenBank/DDBJ whole genome shotgun (WGS) entry which is preliminary data.</text>
</comment>
<dbReference type="GO" id="GO:0009103">
    <property type="term" value="P:lipopolysaccharide biosynthetic process"/>
    <property type="evidence" value="ECO:0007669"/>
    <property type="project" value="UniProtKB-ARBA"/>
</dbReference>
<keyword evidence="7 8" id="KW-0472">Membrane</keyword>
<evidence type="ECO:0000256" key="5">
    <source>
        <dbReference type="ARBA" id="ARBA00022692"/>
    </source>
</evidence>